<dbReference type="EMBL" id="RDQH01000339">
    <property type="protein sequence ID" value="RXH79220.1"/>
    <property type="molecule type" value="Genomic_DNA"/>
</dbReference>
<comment type="subcellular location">
    <subcellularLocation>
        <location evidence="1">Membrane</location>
        <topology evidence="1">Single-pass type II membrane protein</topology>
    </subcellularLocation>
</comment>
<keyword evidence="8" id="KW-1185">Reference proteome</keyword>
<sequence>MGAEKKWLLTLFSATFLSLLLLLLSSISAFSSPKPFPSIVQHGSSYPPAFAYYIWGGRGDRARIFRLLLAVYHPRNRYLLHLSADESEDERRRLAAAINAVPAIQAFGNVDVVGKPDRITYMGSSNIATTLHAAAIFLKVDSGWDWFVTLSAMDYPLITQDGSPWVILSRSFLEFCINGWDNLPRTLLMYFTNVMLSQEGYFHSVICNSPEFKNTTVNSDLRYVIWDTPPKMEPLFLNTLDFDQMAQSGAAFARQFKKDDRVLDMVDKKILKRGRNRAAPGAWCSGWRSWWMDPCTQWSDANILKPGPQAKKLEDSITNLLDDWNAQTNQCQ</sequence>
<evidence type="ECO:0000313" key="7">
    <source>
        <dbReference type="EMBL" id="RXH79220.1"/>
    </source>
</evidence>
<organism evidence="7 8">
    <name type="scientific">Malus domestica</name>
    <name type="common">Apple</name>
    <name type="synonym">Pyrus malus</name>
    <dbReference type="NCBI Taxonomy" id="3750"/>
    <lineage>
        <taxon>Eukaryota</taxon>
        <taxon>Viridiplantae</taxon>
        <taxon>Streptophyta</taxon>
        <taxon>Embryophyta</taxon>
        <taxon>Tracheophyta</taxon>
        <taxon>Spermatophyta</taxon>
        <taxon>Magnoliopsida</taxon>
        <taxon>eudicotyledons</taxon>
        <taxon>Gunneridae</taxon>
        <taxon>Pentapetalae</taxon>
        <taxon>rosids</taxon>
        <taxon>fabids</taxon>
        <taxon>Rosales</taxon>
        <taxon>Rosaceae</taxon>
        <taxon>Amygdaloideae</taxon>
        <taxon>Maleae</taxon>
        <taxon>Malus</taxon>
    </lineage>
</organism>
<dbReference type="AlphaFoldDB" id="A0A498I7K3"/>
<evidence type="ECO:0000256" key="4">
    <source>
        <dbReference type="ARBA" id="ARBA00023136"/>
    </source>
</evidence>
<evidence type="ECO:0000256" key="3">
    <source>
        <dbReference type="ARBA" id="ARBA00022679"/>
    </source>
</evidence>
<evidence type="ECO:0000256" key="6">
    <source>
        <dbReference type="SAM" id="SignalP"/>
    </source>
</evidence>
<gene>
    <name evidence="7" type="ORF">DVH24_040367</name>
</gene>
<evidence type="ECO:0000313" key="8">
    <source>
        <dbReference type="Proteomes" id="UP000290289"/>
    </source>
</evidence>
<evidence type="ECO:0000256" key="2">
    <source>
        <dbReference type="ARBA" id="ARBA00022676"/>
    </source>
</evidence>
<dbReference type="Pfam" id="PF02485">
    <property type="entry name" value="Branch"/>
    <property type="match status" value="1"/>
</dbReference>
<keyword evidence="5" id="KW-0325">Glycoprotein</keyword>
<comment type="caution">
    <text evidence="7">The sequence shown here is derived from an EMBL/GenBank/DDBJ whole genome shotgun (WGS) entry which is preliminary data.</text>
</comment>
<dbReference type="Proteomes" id="UP000290289">
    <property type="component" value="Chromosome 13"/>
</dbReference>
<proteinExistence type="predicted"/>
<dbReference type="PANTHER" id="PTHR45719">
    <property type="entry name" value="GLYCOSYLTRANSFERASE"/>
    <property type="match status" value="1"/>
</dbReference>
<reference evidence="7 8" key="1">
    <citation type="submission" date="2018-10" db="EMBL/GenBank/DDBJ databases">
        <title>A high-quality apple genome assembly.</title>
        <authorList>
            <person name="Hu J."/>
        </authorList>
    </citation>
    <scope>NUCLEOTIDE SEQUENCE [LARGE SCALE GENOMIC DNA]</scope>
    <source>
        <strain evidence="8">cv. HFTH1</strain>
        <tissue evidence="7">Young leaf</tissue>
    </source>
</reference>
<dbReference type="PANTHER" id="PTHR45719:SF14">
    <property type="entry name" value="BETA-GLUCURONOSYLTRANSFERASE GLCAT14A"/>
    <property type="match status" value="1"/>
</dbReference>
<accession>A0A498I7K3</accession>
<dbReference type="InterPro" id="IPR044610">
    <property type="entry name" value="GLCAT14A/B/C"/>
</dbReference>
<evidence type="ECO:0000256" key="5">
    <source>
        <dbReference type="ARBA" id="ARBA00023180"/>
    </source>
</evidence>
<keyword evidence="3" id="KW-0808">Transferase</keyword>
<keyword evidence="4" id="KW-0472">Membrane</keyword>
<keyword evidence="2" id="KW-0328">Glycosyltransferase</keyword>
<dbReference type="GO" id="GO:0016020">
    <property type="term" value="C:membrane"/>
    <property type="evidence" value="ECO:0007669"/>
    <property type="project" value="UniProtKB-SubCell"/>
</dbReference>
<feature type="chain" id="PRO_5019744700" evidence="6">
    <location>
        <begin position="30"/>
        <end position="332"/>
    </location>
</feature>
<evidence type="ECO:0000256" key="1">
    <source>
        <dbReference type="ARBA" id="ARBA00004606"/>
    </source>
</evidence>
<dbReference type="InterPro" id="IPR003406">
    <property type="entry name" value="Glyco_trans_14"/>
</dbReference>
<protein>
    <submittedName>
        <fullName evidence="7">Uncharacterized protein</fullName>
    </submittedName>
</protein>
<keyword evidence="6" id="KW-0732">Signal</keyword>
<dbReference type="GO" id="GO:0015020">
    <property type="term" value="F:glucuronosyltransferase activity"/>
    <property type="evidence" value="ECO:0007669"/>
    <property type="project" value="InterPro"/>
</dbReference>
<feature type="signal peptide" evidence="6">
    <location>
        <begin position="1"/>
        <end position="29"/>
    </location>
</feature>
<name>A0A498I7K3_MALDO</name>